<evidence type="ECO:0000313" key="3">
    <source>
        <dbReference type="Proteomes" id="UP000821837"/>
    </source>
</evidence>
<name>A0A9D4T5T3_RHISA</name>
<feature type="region of interest" description="Disordered" evidence="1">
    <location>
        <begin position="16"/>
        <end position="35"/>
    </location>
</feature>
<dbReference type="AlphaFoldDB" id="A0A9D4T5T3"/>
<dbReference type="Proteomes" id="UP000821837">
    <property type="component" value="Chromosome 10"/>
</dbReference>
<organism evidence="2 3">
    <name type="scientific">Rhipicephalus sanguineus</name>
    <name type="common">Brown dog tick</name>
    <name type="synonym">Ixodes sanguineus</name>
    <dbReference type="NCBI Taxonomy" id="34632"/>
    <lineage>
        <taxon>Eukaryota</taxon>
        <taxon>Metazoa</taxon>
        <taxon>Ecdysozoa</taxon>
        <taxon>Arthropoda</taxon>
        <taxon>Chelicerata</taxon>
        <taxon>Arachnida</taxon>
        <taxon>Acari</taxon>
        <taxon>Parasitiformes</taxon>
        <taxon>Ixodida</taxon>
        <taxon>Ixodoidea</taxon>
        <taxon>Ixodidae</taxon>
        <taxon>Rhipicephalinae</taxon>
        <taxon>Rhipicephalus</taxon>
        <taxon>Rhipicephalus</taxon>
    </lineage>
</organism>
<reference evidence="2" key="1">
    <citation type="journal article" date="2020" name="Cell">
        <title>Large-Scale Comparative Analyses of Tick Genomes Elucidate Their Genetic Diversity and Vector Capacities.</title>
        <authorList>
            <consortium name="Tick Genome and Microbiome Consortium (TIGMIC)"/>
            <person name="Jia N."/>
            <person name="Wang J."/>
            <person name="Shi W."/>
            <person name="Du L."/>
            <person name="Sun Y."/>
            <person name="Zhan W."/>
            <person name="Jiang J.F."/>
            <person name="Wang Q."/>
            <person name="Zhang B."/>
            <person name="Ji P."/>
            <person name="Bell-Sakyi L."/>
            <person name="Cui X.M."/>
            <person name="Yuan T.T."/>
            <person name="Jiang B.G."/>
            <person name="Yang W.F."/>
            <person name="Lam T.T."/>
            <person name="Chang Q.C."/>
            <person name="Ding S.J."/>
            <person name="Wang X.J."/>
            <person name="Zhu J.G."/>
            <person name="Ruan X.D."/>
            <person name="Zhao L."/>
            <person name="Wei J.T."/>
            <person name="Ye R.Z."/>
            <person name="Que T.C."/>
            <person name="Du C.H."/>
            <person name="Zhou Y.H."/>
            <person name="Cheng J.X."/>
            <person name="Dai P.F."/>
            <person name="Guo W.B."/>
            <person name="Han X.H."/>
            <person name="Huang E.J."/>
            <person name="Li L.F."/>
            <person name="Wei W."/>
            <person name="Gao Y.C."/>
            <person name="Liu J.Z."/>
            <person name="Shao H.Z."/>
            <person name="Wang X."/>
            <person name="Wang C.C."/>
            <person name="Yang T.C."/>
            <person name="Huo Q.B."/>
            <person name="Li W."/>
            <person name="Chen H.Y."/>
            <person name="Chen S.E."/>
            <person name="Zhou L.G."/>
            <person name="Ni X.B."/>
            <person name="Tian J.H."/>
            <person name="Sheng Y."/>
            <person name="Liu T."/>
            <person name="Pan Y.S."/>
            <person name="Xia L.Y."/>
            <person name="Li J."/>
            <person name="Zhao F."/>
            <person name="Cao W.C."/>
        </authorList>
    </citation>
    <scope>NUCLEOTIDE SEQUENCE</scope>
    <source>
        <strain evidence="2">Rsan-2018</strain>
    </source>
</reference>
<feature type="region of interest" description="Disordered" evidence="1">
    <location>
        <begin position="49"/>
        <end position="82"/>
    </location>
</feature>
<evidence type="ECO:0000313" key="2">
    <source>
        <dbReference type="EMBL" id="KAH7976602.1"/>
    </source>
</evidence>
<gene>
    <name evidence="2" type="ORF">HPB52_016890</name>
</gene>
<comment type="caution">
    <text evidence="2">The sequence shown here is derived from an EMBL/GenBank/DDBJ whole genome shotgun (WGS) entry which is preliminary data.</text>
</comment>
<sequence length="171" mass="19237">MTRVWVLVPVKKHVKATQREQTTERPIAGSRGRRKSSCFRIQEKGLAQASQGWNTVGTGRRSTEPASTRGVRAQRRLSSGQRAPHVLHVARSVRGLLCRETRIYARGSSCRASSGQRAPRDLRLELKRRGELPTITASVYRVVGHPLAPSPFLLRRRYHARPRTTTSPQGR</sequence>
<reference evidence="2" key="2">
    <citation type="submission" date="2021-09" db="EMBL/GenBank/DDBJ databases">
        <authorList>
            <person name="Jia N."/>
            <person name="Wang J."/>
            <person name="Shi W."/>
            <person name="Du L."/>
            <person name="Sun Y."/>
            <person name="Zhan W."/>
            <person name="Jiang J."/>
            <person name="Wang Q."/>
            <person name="Zhang B."/>
            <person name="Ji P."/>
            <person name="Sakyi L.B."/>
            <person name="Cui X."/>
            <person name="Yuan T."/>
            <person name="Jiang B."/>
            <person name="Yang W."/>
            <person name="Lam T.T.-Y."/>
            <person name="Chang Q."/>
            <person name="Ding S."/>
            <person name="Wang X."/>
            <person name="Zhu J."/>
            <person name="Ruan X."/>
            <person name="Zhao L."/>
            <person name="Wei J."/>
            <person name="Que T."/>
            <person name="Du C."/>
            <person name="Cheng J."/>
            <person name="Dai P."/>
            <person name="Han X."/>
            <person name="Huang E."/>
            <person name="Gao Y."/>
            <person name="Liu J."/>
            <person name="Shao H."/>
            <person name="Ye R."/>
            <person name="Li L."/>
            <person name="Wei W."/>
            <person name="Wang X."/>
            <person name="Wang C."/>
            <person name="Huo Q."/>
            <person name="Li W."/>
            <person name="Guo W."/>
            <person name="Chen H."/>
            <person name="Chen S."/>
            <person name="Zhou L."/>
            <person name="Zhou L."/>
            <person name="Ni X."/>
            <person name="Tian J."/>
            <person name="Zhou Y."/>
            <person name="Sheng Y."/>
            <person name="Liu T."/>
            <person name="Pan Y."/>
            <person name="Xia L."/>
            <person name="Li J."/>
            <person name="Zhao F."/>
            <person name="Cao W."/>
        </authorList>
    </citation>
    <scope>NUCLEOTIDE SEQUENCE</scope>
    <source>
        <strain evidence="2">Rsan-2018</strain>
        <tissue evidence="2">Larvae</tissue>
    </source>
</reference>
<dbReference type="EMBL" id="JABSTV010001246">
    <property type="protein sequence ID" value="KAH7976602.1"/>
    <property type="molecule type" value="Genomic_DNA"/>
</dbReference>
<evidence type="ECO:0000256" key="1">
    <source>
        <dbReference type="SAM" id="MobiDB-lite"/>
    </source>
</evidence>
<protein>
    <submittedName>
        <fullName evidence="2">Uncharacterized protein</fullName>
    </submittedName>
</protein>
<proteinExistence type="predicted"/>
<accession>A0A9D4T5T3</accession>
<keyword evidence="3" id="KW-1185">Reference proteome</keyword>